<proteinExistence type="predicted"/>
<evidence type="ECO:0000313" key="3">
    <source>
        <dbReference type="Proteomes" id="UP000703269"/>
    </source>
</evidence>
<feature type="compositionally biased region" description="Polar residues" evidence="1">
    <location>
        <begin position="32"/>
        <end position="45"/>
    </location>
</feature>
<evidence type="ECO:0000256" key="1">
    <source>
        <dbReference type="SAM" id="MobiDB-lite"/>
    </source>
</evidence>
<gene>
    <name evidence="2" type="ORF">PsYK624_137440</name>
</gene>
<protein>
    <submittedName>
        <fullName evidence="2">Uncharacterized protein</fullName>
    </submittedName>
</protein>
<organism evidence="2 3">
    <name type="scientific">Phanerochaete sordida</name>
    <dbReference type="NCBI Taxonomy" id="48140"/>
    <lineage>
        <taxon>Eukaryota</taxon>
        <taxon>Fungi</taxon>
        <taxon>Dikarya</taxon>
        <taxon>Basidiomycota</taxon>
        <taxon>Agaricomycotina</taxon>
        <taxon>Agaricomycetes</taxon>
        <taxon>Polyporales</taxon>
        <taxon>Phanerochaetaceae</taxon>
        <taxon>Phanerochaete</taxon>
    </lineage>
</organism>
<feature type="compositionally biased region" description="Low complexity" evidence="1">
    <location>
        <begin position="62"/>
        <end position="76"/>
    </location>
</feature>
<feature type="region of interest" description="Disordered" evidence="1">
    <location>
        <begin position="1"/>
        <end position="87"/>
    </location>
</feature>
<keyword evidence="3" id="KW-1185">Reference proteome</keyword>
<reference evidence="2 3" key="1">
    <citation type="submission" date="2021-08" db="EMBL/GenBank/DDBJ databases">
        <title>Draft Genome Sequence of Phanerochaete sordida strain YK-624.</title>
        <authorList>
            <person name="Mori T."/>
            <person name="Dohra H."/>
            <person name="Suzuki T."/>
            <person name="Kawagishi H."/>
            <person name="Hirai H."/>
        </authorList>
    </citation>
    <scope>NUCLEOTIDE SEQUENCE [LARGE SCALE GENOMIC DNA]</scope>
    <source>
        <strain evidence="2 3">YK-624</strain>
    </source>
</reference>
<evidence type="ECO:0000313" key="2">
    <source>
        <dbReference type="EMBL" id="GJE97523.1"/>
    </source>
</evidence>
<accession>A0A9P3GM80</accession>
<sequence length="87" mass="9486">MSVPSPRADAKPPPSSRSWLTSSLAGTSTSLRTPDTMLSTTTMSAGPSCPVSRKPSLRRTRPTTTSPTSTRIATPRMRTRRTSRRRL</sequence>
<name>A0A9P3GM80_9APHY</name>
<dbReference type="Proteomes" id="UP000703269">
    <property type="component" value="Unassembled WGS sequence"/>
</dbReference>
<feature type="compositionally biased region" description="Basic residues" evidence="1">
    <location>
        <begin position="77"/>
        <end position="87"/>
    </location>
</feature>
<dbReference type="EMBL" id="BPQB01000073">
    <property type="protein sequence ID" value="GJE97523.1"/>
    <property type="molecule type" value="Genomic_DNA"/>
</dbReference>
<dbReference type="AlphaFoldDB" id="A0A9P3GM80"/>
<comment type="caution">
    <text evidence="2">The sequence shown here is derived from an EMBL/GenBank/DDBJ whole genome shotgun (WGS) entry which is preliminary data.</text>
</comment>
<feature type="compositionally biased region" description="Low complexity" evidence="1">
    <location>
        <begin position="18"/>
        <end position="31"/>
    </location>
</feature>